<reference evidence="9 10" key="1">
    <citation type="submission" date="2015-11" db="EMBL/GenBank/DDBJ databases">
        <authorList>
            <consortium name="Pathogen Informatics"/>
        </authorList>
    </citation>
    <scope>NUCLEOTIDE SEQUENCE [LARGE SCALE GENOMIC DNA]</scope>
    <source>
        <strain evidence="9 10">006A-0059</strain>
    </source>
</reference>
<evidence type="ECO:0000313" key="10">
    <source>
        <dbReference type="Proteomes" id="UP000052237"/>
    </source>
</evidence>
<gene>
    <name evidence="9" type="primary">cca</name>
    <name evidence="9" type="ORF">ERS686654_00082</name>
</gene>
<dbReference type="GO" id="GO:0008033">
    <property type="term" value="P:tRNA processing"/>
    <property type="evidence" value="ECO:0007669"/>
    <property type="project" value="UniProtKB-KW"/>
</dbReference>
<dbReference type="Gene3D" id="1.10.3090.10">
    <property type="entry name" value="cca-adding enzyme, domain 2"/>
    <property type="match status" value="1"/>
</dbReference>
<keyword evidence="3" id="KW-0819">tRNA processing</keyword>
<evidence type="ECO:0000256" key="2">
    <source>
        <dbReference type="ARBA" id="ARBA00022679"/>
    </source>
</evidence>
<evidence type="ECO:0000259" key="8">
    <source>
        <dbReference type="Pfam" id="PF01743"/>
    </source>
</evidence>
<keyword evidence="5" id="KW-0479">Metal-binding</keyword>
<dbReference type="SUPFAM" id="SSF81301">
    <property type="entry name" value="Nucleotidyltransferase"/>
    <property type="match status" value="1"/>
</dbReference>
<keyword evidence="7" id="KW-0694">RNA-binding</keyword>
<dbReference type="Proteomes" id="UP000052237">
    <property type="component" value="Unassembled WGS sequence"/>
</dbReference>
<dbReference type="InterPro" id="IPR050264">
    <property type="entry name" value="Bact_CCA-adding_enz_type3_sf"/>
</dbReference>
<evidence type="ECO:0000256" key="6">
    <source>
        <dbReference type="ARBA" id="ARBA00022842"/>
    </source>
</evidence>
<dbReference type="PANTHER" id="PTHR46173">
    <property type="entry name" value="CCA TRNA NUCLEOTIDYLTRANSFERASE 1, MITOCHONDRIAL"/>
    <property type="match status" value="1"/>
</dbReference>
<evidence type="ECO:0000313" key="9">
    <source>
        <dbReference type="EMBL" id="CUU68419.1"/>
    </source>
</evidence>
<evidence type="ECO:0000256" key="7">
    <source>
        <dbReference type="RuleBase" id="RU003953"/>
    </source>
</evidence>
<evidence type="ECO:0000256" key="5">
    <source>
        <dbReference type="ARBA" id="ARBA00022723"/>
    </source>
</evidence>
<sequence length="367" mass="42287">MQMSKIALNLSQNNELSALIKFLKKHTKRAYLVGGCVRDLLLGLPNSDFDIEIYDISSDKFDDLMKDIGASGVGKSYFVYKFKNFDLSLPRIESKNGVGHKAFDVFYCNDEMIASKRRDFTINSIMLNIFTGEILDFWGGKQDLKSNTLRVIDENSFKDDSLRVLRAVQFAARFALRADNNSLKIMQSIDISDLSLERKRQELEKFFKAEHQAFGVKLLMDLGLDKKLFGVKLSTEFGKKVEKHFALLQDSRVFLYDLIGEYRLDPKQILSSLSLGKFYRRLINEPFLKRCTKFDMMKISLNMSLSQWLGLNTKKRISLAKELGFYDKKFSPVIDMSAANGLKSKELGKFIEQQKELAIKKYLRIKN</sequence>
<dbReference type="InterPro" id="IPR043519">
    <property type="entry name" value="NT_sf"/>
</dbReference>
<keyword evidence="4 9" id="KW-0548">Nucleotidyltransferase</keyword>
<feature type="domain" description="Poly A polymerase head" evidence="8">
    <location>
        <begin position="30"/>
        <end position="150"/>
    </location>
</feature>
<dbReference type="InterPro" id="IPR002646">
    <property type="entry name" value="PolA_pol_head_dom"/>
</dbReference>
<dbReference type="GO" id="GO:0000049">
    <property type="term" value="F:tRNA binding"/>
    <property type="evidence" value="ECO:0007669"/>
    <property type="project" value="TreeGrafter"/>
</dbReference>
<evidence type="ECO:0000256" key="1">
    <source>
        <dbReference type="ARBA" id="ARBA00001946"/>
    </source>
</evidence>
<keyword evidence="2 7" id="KW-0808">Transferase</keyword>
<accession>A0A0S4R4Y8</accession>
<dbReference type="CDD" id="cd05398">
    <property type="entry name" value="NT_ClassII-CCAase"/>
    <property type="match status" value="1"/>
</dbReference>
<comment type="caution">
    <text evidence="9">The sequence shown here is derived from an EMBL/GenBank/DDBJ whole genome shotgun (WGS) entry which is preliminary data.</text>
</comment>
<comment type="cofactor">
    <cofactor evidence="1">
        <name>Mg(2+)</name>
        <dbReference type="ChEBI" id="CHEBI:18420"/>
    </cofactor>
</comment>
<dbReference type="Pfam" id="PF01743">
    <property type="entry name" value="PolyA_pol"/>
    <property type="match status" value="1"/>
</dbReference>
<name>A0A0S4R4Y8_CAMHY</name>
<dbReference type="Gene3D" id="3.30.460.10">
    <property type="entry name" value="Beta Polymerase, domain 2"/>
    <property type="match status" value="1"/>
</dbReference>
<dbReference type="AlphaFoldDB" id="A0A0S4R4Y8"/>
<dbReference type="GO" id="GO:0046872">
    <property type="term" value="F:metal ion binding"/>
    <property type="evidence" value="ECO:0007669"/>
    <property type="project" value="UniProtKB-KW"/>
</dbReference>
<keyword evidence="6" id="KW-0460">Magnesium</keyword>
<organism evidence="9 10">
    <name type="scientific">Campylobacter hyointestinalis subsp. hyointestinalis</name>
    <dbReference type="NCBI Taxonomy" id="91352"/>
    <lineage>
        <taxon>Bacteria</taxon>
        <taxon>Pseudomonadati</taxon>
        <taxon>Campylobacterota</taxon>
        <taxon>Epsilonproteobacteria</taxon>
        <taxon>Campylobacterales</taxon>
        <taxon>Campylobacteraceae</taxon>
        <taxon>Campylobacter</taxon>
    </lineage>
</organism>
<dbReference type="PANTHER" id="PTHR46173:SF1">
    <property type="entry name" value="CCA TRNA NUCLEOTIDYLTRANSFERASE 1, MITOCHONDRIAL"/>
    <property type="match status" value="1"/>
</dbReference>
<dbReference type="EMBL" id="FAVB01000001">
    <property type="protein sequence ID" value="CUU68419.1"/>
    <property type="molecule type" value="Genomic_DNA"/>
</dbReference>
<comment type="similarity">
    <text evidence="7">Belongs to the tRNA nucleotidyltransferase/poly(A) polymerase family.</text>
</comment>
<dbReference type="EC" id="2.7.7.72" evidence="9"/>
<proteinExistence type="inferred from homology"/>
<dbReference type="SUPFAM" id="SSF81891">
    <property type="entry name" value="Poly A polymerase C-terminal region-like"/>
    <property type="match status" value="1"/>
</dbReference>
<keyword evidence="10" id="KW-1185">Reference proteome</keyword>
<evidence type="ECO:0000256" key="4">
    <source>
        <dbReference type="ARBA" id="ARBA00022695"/>
    </source>
</evidence>
<evidence type="ECO:0000256" key="3">
    <source>
        <dbReference type="ARBA" id="ARBA00022694"/>
    </source>
</evidence>
<dbReference type="GO" id="GO:0004810">
    <property type="term" value="F:CCA tRNA nucleotidyltransferase activity"/>
    <property type="evidence" value="ECO:0007669"/>
    <property type="project" value="UniProtKB-EC"/>
</dbReference>
<protein>
    <submittedName>
        <fullName evidence="9">PolyA polymerase family protein</fullName>
        <ecNumber evidence="9">2.7.7.72</ecNumber>
    </submittedName>
</protein>